<feature type="domain" description="Reverse transcriptase" evidence="1">
    <location>
        <begin position="1"/>
        <end position="62"/>
    </location>
</feature>
<comment type="caution">
    <text evidence="2">The sequence shown here is derived from an EMBL/GenBank/DDBJ whole genome shotgun (WGS) entry which is preliminary data.</text>
</comment>
<dbReference type="InterPro" id="IPR043128">
    <property type="entry name" value="Rev_trsase/Diguanyl_cyclase"/>
</dbReference>
<protein>
    <recommendedName>
        <fullName evidence="1">Reverse transcriptase domain-containing protein</fullName>
    </recommendedName>
</protein>
<keyword evidence="3" id="KW-1185">Reference proteome</keyword>
<dbReference type="Proteomes" id="UP000297753">
    <property type="component" value="Unassembled WGS sequence"/>
</dbReference>
<proteinExistence type="predicted"/>
<dbReference type="InterPro" id="IPR051320">
    <property type="entry name" value="Viral_Replic_Matur_Polypro"/>
</dbReference>
<dbReference type="InterPro" id="IPR000477">
    <property type="entry name" value="RT_dom"/>
</dbReference>
<dbReference type="PANTHER" id="PTHR33064:SF37">
    <property type="entry name" value="RIBONUCLEASE H"/>
    <property type="match status" value="1"/>
</dbReference>
<evidence type="ECO:0000259" key="1">
    <source>
        <dbReference type="PROSITE" id="PS50878"/>
    </source>
</evidence>
<dbReference type="AlphaFoldDB" id="A0A4Y8W7A7"/>
<dbReference type="InterPro" id="IPR043502">
    <property type="entry name" value="DNA/RNA_pol_sf"/>
</dbReference>
<sequence length="62" mass="7318">MNDIFNAHSKFCIVYIDDVLIFSHSIDQHFKHLHIFFHTAKQNGLVVSKAKISLFQTRVRFL</sequence>
<dbReference type="SUPFAM" id="SSF56672">
    <property type="entry name" value="DNA/RNA polymerases"/>
    <property type="match status" value="1"/>
</dbReference>
<dbReference type="Gene3D" id="3.30.70.270">
    <property type="match status" value="1"/>
</dbReference>
<name>A0A4Y8W7A7_9VIBR</name>
<reference evidence="2 3" key="1">
    <citation type="submission" date="2019-01" db="EMBL/GenBank/DDBJ databases">
        <title>Vibrio BEI176 sp. nov, a marine bacterium isolated from China: eastern marignal seas.</title>
        <authorList>
            <person name="Li B."/>
        </authorList>
    </citation>
    <scope>NUCLEOTIDE SEQUENCE [LARGE SCALE GENOMIC DNA]</scope>
    <source>
        <strain evidence="2 3">BEI176</strain>
    </source>
</reference>
<gene>
    <name evidence="2" type="ORF">ELS82_26050</name>
</gene>
<organism evidence="2 3">
    <name type="scientific">Vibrio ouci</name>
    <dbReference type="NCBI Taxonomy" id="2499078"/>
    <lineage>
        <taxon>Bacteria</taxon>
        <taxon>Pseudomonadati</taxon>
        <taxon>Pseudomonadota</taxon>
        <taxon>Gammaproteobacteria</taxon>
        <taxon>Vibrionales</taxon>
        <taxon>Vibrionaceae</taxon>
        <taxon>Vibrio</taxon>
    </lineage>
</organism>
<evidence type="ECO:0000313" key="2">
    <source>
        <dbReference type="EMBL" id="TFH88800.1"/>
    </source>
</evidence>
<accession>A0A4Y8W7A7</accession>
<dbReference type="PROSITE" id="PS50878">
    <property type="entry name" value="RT_POL"/>
    <property type="match status" value="1"/>
</dbReference>
<dbReference type="Pfam" id="PF00078">
    <property type="entry name" value="RVT_1"/>
    <property type="match status" value="1"/>
</dbReference>
<feature type="non-terminal residue" evidence="2">
    <location>
        <position position="62"/>
    </location>
</feature>
<dbReference type="PANTHER" id="PTHR33064">
    <property type="entry name" value="POL PROTEIN"/>
    <property type="match status" value="1"/>
</dbReference>
<evidence type="ECO:0000313" key="3">
    <source>
        <dbReference type="Proteomes" id="UP000297753"/>
    </source>
</evidence>
<dbReference type="EMBL" id="SATR01000409">
    <property type="protein sequence ID" value="TFH88800.1"/>
    <property type="molecule type" value="Genomic_DNA"/>
</dbReference>